<gene>
    <name evidence="1" type="ORF">PENTCL1PPCAC_8752</name>
</gene>
<evidence type="ECO:0000313" key="2">
    <source>
        <dbReference type="Proteomes" id="UP001432027"/>
    </source>
</evidence>
<name>A0AAV5ST82_9BILA</name>
<dbReference type="AlphaFoldDB" id="A0AAV5ST82"/>
<comment type="caution">
    <text evidence="1">The sequence shown here is derived from an EMBL/GenBank/DDBJ whole genome shotgun (WGS) entry which is preliminary data.</text>
</comment>
<sequence length="148" mass="16134">QDGYYRSINRSSCDDGICPVNDDSTTLIGANCRVVSNITRNESIGIALDCVCKDDFAVSDLMDLYESKSKFLSSRNTRLAGLANRLAVLHISSSPTLAAKYASLCEETFTASLPLGTKELTVILSNLFFVALETDPSSVKTQRLRDKV</sequence>
<keyword evidence="2" id="KW-1185">Reference proteome</keyword>
<feature type="non-terminal residue" evidence="1">
    <location>
        <position position="1"/>
    </location>
</feature>
<reference evidence="1" key="1">
    <citation type="submission" date="2023-10" db="EMBL/GenBank/DDBJ databases">
        <title>Genome assembly of Pristionchus species.</title>
        <authorList>
            <person name="Yoshida K."/>
            <person name="Sommer R.J."/>
        </authorList>
    </citation>
    <scope>NUCLEOTIDE SEQUENCE</scope>
    <source>
        <strain evidence="1">RS0144</strain>
    </source>
</reference>
<dbReference type="EMBL" id="BTSX01000002">
    <property type="protein sequence ID" value="GMS86577.1"/>
    <property type="molecule type" value="Genomic_DNA"/>
</dbReference>
<feature type="non-terminal residue" evidence="1">
    <location>
        <position position="148"/>
    </location>
</feature>
<proteinExistence type="predicted"/>
<dbReference type="Proteomes" id="UP001432027">
    <property type="component" value="Unassembled WGS sequence"/>
</dbReference>
<evidence type="ECO:0000313" key="1">
    <source>
        <dbReference type="EMBL" id="GMS86577.1"/>
    </source>
</evidence>
<organism evidence="1 2">
    <name type="scientific">Pristionchus entomophagus</name>
    <dbReference type="NCBI Taxonomy" id="358040"/>
    <lineage>
        <taxon>Eukaryota</taxon>
        <taxon>Metazoa</taxon>
        <taxon>Ecdysozoa</taxon>
        <taxon>Nematoda</taxon>
        <taxon>Chromadorea</taxon>
        <taxon>Rhabditida</taxon>
        <taxon>Rhabditina</taxon>
        <taxon>Diplogasteromorpha</taxon>
        <taxon>Diplogasteroidea</taxon>
        <taxon>Neodiplogasteridae</taxon>
        <taxon>Pristionchus</taxon>
    </lineage>
</organism>
<protein>
    <submittedName>
        <fullName evidence="1">Uncharacterized protein</fullName>
    </submittedName>
</protein>
<accession>A0AAV5ST82</accession>